<protein>
    <submittedName>
        <fullName evidence="2">Uncharacterized protein</fullName>
    </submittedName>
</protein>
<proteinExistence type="predicted"/>
<evidence type="ECO:0000313" key="3">
    <source>
        <dbReference type="Proteomes" id="UP000295184"/>
    </source>
</evidence>
<feature type="region of interest" description="Disordered" evidence="1">
    <location>
        <begin position="62"/>
        <end position="86"/>
    </location>
</feature>
<gene>
    <name evidence="2" type="ORF">EDD77_103159</name>
</gene>
<comment type="caution">
    <text evidence="2">The sequence shown here is derived from an EMBL/GenBank/DDBJ whole genome shotgun (WGS) entry which is preliminary data.</text>
</comment>
<dbReference type="STRING" id="1650663.GCA_001486665_00201"/>
<dbReference type="EMBL" id="SLUM01000003">
    <property type="protein sequence ID" value="TCL60834.1"/>
    <property type="molecule type" value="Genomic_DNA"/>
</dbReference>
<name>A0A4R1R5N0_9FIRM</name>
<evidence type="ECO:0000256" key="1">
    <source>
        <dbReference type="SAM" id="MobiDB-lite"/>
    </source>
</evidence>
<evidence type="ECO:0000313" key="2">
    <source>
        <dbReference type="EMBL" id="TCL60834.1"/>
    </source>
</evidence>
<feature type="compositionally biased region" description="Polar residues" evidence="1">
    <location>
        <begin position="155"/>
        <end position="165"/>
    </location>
</feature>
<organism evidence="2 3">
    <name type="scientific">Allofournierella massiliensis</name>
    <dbReference type="NCBI Taxonomy" id="1650663"/>
    <lineage>
        <taxon>Bacteria</taxon>
        <taxon>Bacillati</taxon>
        <taxon>Bacillota</taxon>
        <taxon>Clostridia</taxon>
        <taxon>Eubacteriales</taxon>
        <taxon>Oscillospiraceae</taxon>
        <taxon>Allofournierella</taxon>
    </lineage>
</organism>
<accession>A0A4R1R5N0</accession>
<feature type="region of interest" description="Disordered" evidence="1">
    <location>
        <begin position="145"/>
        <end position="175"/>
    </location>
</feature>
<sequence>MNMEGFHSGAPNLCRVCVDAWAGGEVTGRLYHCYSRQPEPICRTSDVLDSIDRLCDRLNYPARTQQPRHFGPAKPKPQTTQKKVEPQMTRQELAEQKGKMATFVVHVMYRQHSTWQGSVTWAETGEKANFRSALELIKLMDSAVDATLEDESPPQDETNLAQPTNPVREETDYET</sequence>
<dbReference type="Proteomes" id="UP000295184">
    <property type="component" value="Unassembled WGS sequence"/>
</dbReference>
<reference evidence="2 3" key="1">
    <citation type="submission" date="2019-03" db="EMBL/GenBank/DDBJ databases">
        <title>Genomic Encyclopedia of Type Strains, Phase IV (KMG-IV): sequencing the most valuable type-strain genomes for metagenomic binning, comparative biology and taxonomic classification.</title>
        <authorList>
            <person name="Goeker M."/>
        </authorList>
    </citation>
    <scope>NUCLEOTIDE SEQUENCE [LARGE SCALE GENOMIC DNA]</scope>
    <source>
        <strain evidence="2 3">DSM 100451</strain>
    </source>
</reference>
<dbReference type="AlphaFoldDB" id="A0A4R1R5N0"/>